<evidence type="ECO:0000256" key="1">
    <source>
        <dbReference type="ARBA" id="ARBA00010745"/>
    </source>
</evidence>
<protein>
    <submittedName>
        <fullName evidence="5">Ribosomal protein L14</fullName>
    </submittedName>
</protein>
<dbReference type="EMBL" id="MK086000">
    <property type="protein sequence ID" value="QBX98533.1"/>
    <property type="molecule type" value="Genomic_DNA"/>
</dbReference>
<dbReference type="RefSeq" id="YP_009646627.1">
    <property type="nucleotide sequence ID" value="NC_042491.1"/>
</dbReference>
<evidence type="ECO:0000313" key="5">
    <source>
        <dbReference type="EMBL" id="QBX98533.1"/>
    </source>
</evidence>
<name>A0A4D6C6M8_9CHLO</name>
<evidence type="ECO:0000256" key="2">
    <source>
        <dbReference type="ARBA" id="ARBA00022980"/>
    </source>
</evidence>
<dbReference type="GeneID" id="40351486"/>
<keyword evidence="2 4" id="KW-0689">Ribosomal protein</keyword>
<evidence type="ECO:0000256" key="4">
    <source>
        <dbReference type="RuleBase" id="RU003949"/>
    </source>
</evidence>
<dbReference type="PANTHER" id="PTHR11761:SF3">
    <property type="entry name" value="LARGE RIBOSOMAL SUBUNIT PROTEIN UL14M"/>
    <property type="match status" value="1"/>
</dbReference>
<dbReference type="AlphaFoldDB" id="A0A4D6C6M8"/>
<evidence type="ECO:0000256" key="3">
    <source>
        <dbReference type="ARBA" id="ARBA00023274"/>
    </source>
</evidence>
<accession>A0A4D6C6M8</accession>
<proteinExistence type="inferred from homology"/>
<dbReference type="GO" id="GO:0006412">
    <property type="term" value="P:translation"/>
    <property type="evidence" value="ECO:0007669"/>
    <property type="project" value="InterPro"/>
</dbReference>
<keyword evidence="3 4" id="KW-0687">Ribonucleoprotein</keyword>
<gene>
    <name evidence="5" type="primary">rpl14</name>
</gene>
<dbReference type="GO" id="GO:0003735">
    <property type="term" value="F:structural constituent of ribosome"/>
    <property type="evidence" value="ECO:0007669"/>
    <property type="project" value="InterPro"/>
</dbReference>
<dbReference type="InterPro" id="IPR000218">
    <property type="entry name" value="Ribosomal_uL14"/>
</dbReference>
<keyword evidence="5" id="KW-0496">Mitochondrion</keyword>
<sequence>MQVGTQAQVADNSGATRVRCIQVLRGRPRARLGQEVVVAVCAVSRNAKVKRGTVHRALVVRQARLTPRRDGSAWCAPGVGGQASRPKTWVVLLTSQGQPLGTRMVGALGWELRAAGHRKLLSLASSLL</sequence>
<dbReference type="PANTHER" id="PTHR11761">
    <property type="entry name" value="50S/60S RIBOSOMAL PROTEIN L14/L23"/>
    <property type="match status" value="1"/>
</dbReference>
<reference evidence="5" key="1">
    <citation type="journal article" date="2019" name="Genome Biol. Evol.">
        <title>Tracing the Evolution of the Plastome and Mitogenome in the Chloropicophyceae Uncovered Convergent tRNA Gene Losses and a Variant Plastid Genetic Code.</title>
        <authorList>
            <person name="Turmel M."/>
            <person name="Dos Santos A.L."/>
            <person name="Otis C."/>
            <person name="Sergerie R."/>
            <person name="Lemieux C."/>
        </authorList>
    </citation>
    <scope>NUCLEOTIDE SEQUENCE</scope>
</reference>
<dbReference type="GO" id="GO:0070180">
    <property type="term" value="F:large ribosomal subunit rRNA binding"/>
    <property type="evidence" value="ECO:0007669"/>
    <property type="project" value="TreeGrafter"/>
</dbReference>
<dbReference type="InterPro" id="IPR036853">
    <property type="entry name" value="Ribosomal_uL14_sf"/>
</dbReference>
<dbReference type="Gene3D" id="2.40.150.20">
    <property type="entry name" value="Ribosomal protein L14"/>
    <property type="match status" value="1"/>
</dbReference>
<dbReference type="HAMAP" id="MF_01367">
    <property type="entry name" value="Ribosomal_uL14"/>
    <property type="match status" value="1"/>
</dbReference>
<dbReference type="SUPFAM" id="SSF50193">
    <property type="entry name" value="Ribosomal protein L14"/>
    <property type="match status" value="1"/>
</dbReference>
<dbReference type="SMART" id="SM01374">
    <property type="entry name" value="Ribosomal_L14"/>
    <property type="match status" value="1"/>
</dbReference>
<dbReference type="CDD" id="cd00337">
    <property type="entry name" value="Ribosomal_uL14"/>
    <property type="match status" value="1"/>
</dbReference>
<dbReference type="GO" id="GO:0005762">
    <property type="term" value="C:mitochondrial large ribosomal subunit"/>
    <property type="evidence" value="ECO:0007669"/>
    <property type="project" value="TreeGrafter"/>
</dbReference>
<comment type="similarity">
    <text evidence="1 4">Belongs to the universal ribosomal protein uL14 family.</text>
</comment>
<organism evidence="5">
    <name type="scientific">Picocystis salinarum</name>
    <dbReference type="NCBI Taxonomy" id="88271"/>
    <lineage>
        <taxon>Eukaryota</taxon>
        <taxon>Viridiplantae</taxon>
        <taxon>Chlorophyta</taxon>
        <taxon>Picocystophyceae</taxon>
        <taxon>Picocystales</taxon>
        <taxon>Picocystaceae</taxon>
        <taxon>Picocystis</taxon>
    </lineage>
</organism>
<geneLocation type="mitochondrion" evidence="5"/>
<dbReference type="Pfam" id="PF00238">
    <property type="entry name" value="Ribosomal_L14"/>
    <property type="match status" value="1"/>
</dbReference>